<reference evidence="1" key="2">
    <citation type="submission" date="2011-01" db="EMBL/GenBank/DDBJ databases">
        <title>The Non-contiguous Finished genome of Clostridium papyrosolvens.</title>
        <authorList>
            <person name="Lucas S."/>
            <person name="Copeland A."/>
            <person name="Lapidus A."/>
            <person name="Cheng J.-F."/>
            <person name="Goodwin L."/>
            <person name="Pitluck S."/>
            <person name="Misra M."/>
            <person name="Chertkov O."/>
            <person name="Detter J.C."/>
            <person name="Han C."/>
            <person name="Tapia R."/>
            <person name="Land M."/>
            <person name="Hauser L."/>
            <person name="Kyrpides N."/>
            <person name="Ivanova N."/>
            <person name="Pagani I."/>
            <person name="Mouttaki H."/>
            <person name="He Z."/>
            <person name="Zhou J."/>
            <person name="Hemme C.L."/>
            <person name="Woyke T."/>
        </authorList>
    </citation>
    <scope>NUCLEOTIDE SEQUENCE [LARGE SCALE GENOMIC DNA]</scope>
    <source>
        <strain evidence="1">DSM 2782</strain>
    </source>
</reference>
<dbReference type="eggNOG" id="COG4570">
    <property type="taxonomic scope" value="Bacteria"/>
</dbReference>
<dbReference type="STRING" id="588581.Cpap_1486"/>
<accession>F1TEC8</accession>
<sequence length="158" mass="17841">MVHDDCFNPGGDFVLIKLTIPGEPCAKGRPRVGKFGTYTPEKTLNYETLVKELYIIQHANKKLQGQLKIDIKAYFKIPQGEIPKAKKPKPQTLQRYNDILNGKIRHTKKPDWDNVGKIISDALNGLAYDDDSQIVSAIVEKFYSNDPRVEVEISEVAV</sequence>
<protein>
    <submittedName>
        <fullName evidence="1">Endodeoxyribonuclease RusA</fullName>
    </submittedName>
</protein>
<dbReference type="GO" id="GO:0000287">
    <property type="term" value="F:magnesium ion binding"/>
    <property type="evidence" value="ECO:0007669"/>
    <property type="project" value="InterPro"/>
</dbReference>
<dbReference type="Gene3D" id="3.30.1330.70">
    <property type="entry name" value="Holliday junction resolvase RusA"/>
    <property type="match status" value="1"/>
</dbReference>
<dbReference type="Pfam" id="PF05866">
    <property type="entry name" value="RusA"/>
    <property type="match status" value="1"/>
</dbReference>
<organism evidence="1 2">
    <name type="scientific">Ruminiclostridium papyrosolvens DSM 2782</name>
    <dbReference type="NCBI Taxonomy" id="588581"/>
    <lineage>
        <taxon>Bacteria</taxon>
        <taxon>Bacillati</taxon>
        <taxon>Bacillota</taxon>
        <taxon>Clostridia</taxon>
        <taxon>Eubacteriales</taxon>
        <taxon>Oscillospiraceae</taxon>
        <taxon>Ruminiclostridium</taxon>
    </lineage>
</organism>
<name>F1TEC8_9FIRM</name>
<dbReference type="EMBL" id="ACXX02000009">
    <property type="protein sequence ID" value="EGD47094.1"/>
    <property type="molecule type" value="Genomic_DNA"/>
</dbReference>
<reference evidence="1" key="1">
    <citation type="submission" date="2009-07" db="EMBL/GenBank/DDBJ databases">
        <authorList>
            <consortium name="US DOE Joint Genome Institute (JGI-PGF)"/>
            <person name="Lucas S."/>
            <person name="Copeland A."/>
            <person name="Lapidus A."/>
            <person name="Glavina del Rio T."/>
            <person name="Tice H."/>
            <person name="Bruce D."/>
            <person name="Goodwin L."/>
            <person name="Pitluck S."/>
            <person name="Larimer F."/>
            <person name="Land M.L."/>
            <person name="Mouttaki H."/>
            <person name="He Z."/>
            <person name="Zhou J."/>
            <person name="Hemme C.L."/>
        </authorList>
    </citation>
    <scope>NUCLEOTIDE SEQUENCE</scope>
    <source>
        <strain evidence="1">DSM 2782</strain>
    </source>
</reference>
<comment type="caution">
    <text evidence="1">The sequence shown here is derived from an EMBL/GenBank/DDBJ whole genome shotgun (WGS) entry which is preliminary data.</text>
</comment>
<dbReference type="AlphaFoldDB" id="F1TEC8"/>
<dbReference type="InterPro" id="IPR008822">
    <property type="entry name" value="Endonuclease_RusA-like"/>
</dbReference>
<dbReference type="SUPFAM" id="SSF103084">
    <property type="entry name" value="Holliday junction resolvase RusA"/>
    <property type="match status" value="1"/>
</dbReference>
<dbReference type="OrthoDB" id="5114842at2"/>
<gene>
    <name evidence="1" type="ORF">Cpap_1486</name>
</gene>
<dbReference type="InterPro" id="IPR036614">
    <property type="entry name" value="RusA-like_sf"/>
</dbReference>
<proteinExistence type="predicted"/>
<evidence type="ECO:0000313" key="2">
    <source>
        <dbReference type="Proteomes" id="UP000003860"/>
    </source>
</evidence>
<evidence type="ECO:0000313" key="1">
    <source>
        <dbReference type="EMBL" id="EGD47094.1"/>
    </source>
</evidence>
<dbReference type="GO" id="GO:0006281">
    <property type="term" value="P:DNA repair"/>
    <property type="evidence" value="ECO:0007669"/>
    <property type="project" value="InterPro"/>
</dbReference>
<dbReference type="GO" id="GO:0006310">
    <property type="term" value="P:DNA recombination"/>
    <property type="evidence" value="ECO:0007669"/>
    <property type="project" value="InterPro"/>
</dbReference>
<dbReference type="Proteomes" id="UP000003860">
    <property type="component" value="Unassembled WGS sequence"/>
</dbReference>
<keyword evidence="2" id="KW-1185">Reference proteome</keyword>